<evidence type="ECO:0000313" key="1">
    <source>
        <dbReference type="EMBL" id="KAI8431793.1"/>
    </source>
</evidence>
<dbReference type="EMBL" id="CM046130">
    <property type="protein sequence ID" value="KAI8431793.1"/>
    <property type="molecule type" value="Genomic_DNA"/>
</dbReference>
<name>A0ACC0K5S3_CHOFU</name>
<protein>
    <submittedName>
        <fullName evidence="1">Uncharacterized protein</fullName>
    </submittedName>
</protein>
<dbReference type="Proteomes" id="UP001064048">
    <property type="component" value="Chromosome 30"/>
</dbReference>
<accession>A0ACC0K5S3</accession>
<keyword evidence="2" id="KW-1185">Reference proteome</keyword>
<reference evidence="1 2" key="1">
    <citation type="journal article" date="2022" name="Genome Biol. Evol.">
        <title>The Spruce Budworm Genome: Reconstructing the Evolutionary History of Antifreeze Proteins.</title>
        <authorList>
            <person name="Beliveau C."/>
            <person name="Gagne P."/>
            <person name="Picq S."/>
            <person name="Vernygora O."/>
            <person name="Keeling C.I."/>
            <person name="Pinkney K."/>
            <person name="Doucet D."/>
            <person name="Wen F."/>
            <person name="Johnston J.S."/>
            <person name="Maaroufi H."/>
            <person name="Boyle B."/>
            <person name="Laroche J."/>
            <person name="Dewar K."/>
            <person name="Juretic N."/>
            <person name="Blackburn G."/>
            <person name="Nisole A."/>
            <person name="Brunet B."/>
            <person name="Brandao M."/>
            <person name="Lumley L."/>
            <person name="Duan J."/>
            <person name="Quan G."/>
            <person name="Lucarotti C.J."/>
            <person name="Roe A.D."/>
            <person name="Sperling F.A.H."/>
            <person name="Levesque R.C."/>
            <person name="Cusson M."/>
        </authorList>
    </citation>
    <scope>NUCLEOTIDE SEQUENCE [LARGE SCALE GENOMIC DNA]</scope>
    <source>
        <strain evidence="1">Glfc:IPQL:Cfum</strain>
    </source>
</reference>
<comment type="caution">
    <text evidence="1">The sequence shown here is derived from an EMBL/GenBank/DDBJ whole genome shotgun (WGS) entry which is preliminary data.</text>
</comment>
<evidence type="ECO:0000313" key="2">
    <source>
        <dbReference type="Proteomes" id="UP001064048"/>
    </source>
</evidence>
<organism evidence="1 2">
    <name type="scientific">Choristoneura fumiferana</name>
    <name type="common">Spruce budworm moth</name>
    <name type="synonym">Archips fumiferana</name>
    <dbReference type="NCBI Taxonomy" id="7141"/>
    <lineage>
        <taxon>Eukaryota</taxon>
        <taxon>Metazoa</taxon>
        <taxon>Ecdysozoa</taxon>
        <taxon>Arthropoda</taxon>
        <taxon>Hexapoda</taxon>
        <taxon>Insecta</taxon>
        <taxon>Pterygota</taxon>
        <taxon>Neoptera</taxon>
        <taxon>Endopterygota</taxon>
        <taxon>Lepidoptera</taxon>
        <taxon>Glossata</taxon>
        <taxon>Ditrysia</taxon>
        <taxon>Tortricoidea</taxon>
        <taxon>Tortricidae</taxon>
        <taxon>Tortricinae</taxon>
        <taxon>Choristoneura</taxon>
    </lineage>
</organism>
<sequence>MGNNYLYILLIGSLLHSQALAVWQCTTDDECSSLSGSSCSGGECVCPATQQVVGGGTMCADFAPYLTSSCVDDFQCSRLFTAFHCRRNDEQTGNCFCQPGNHYFLGRCWPSIPLGEACTRDEECMGPIRDPYAMTCDGTCQCAEGYYGRQRGECRRIGAAIGDRCVLDEDCQFANGVCDPLAFTCYDSTNPSAHIQPLGVNASATHKMAAAVALQDGVACSAANSCSAPFQCSSVGICVCPLGYYGSPDGSSCYAVARRITDFCFSDEQCHSFGAASFCGAPGDWGLRTCECDLEQAVWDAQRSMCRLFAAWLRSQYSFLIRAEEFGRREQDQVVPVPVARIATTILLANPAVKQQCLHFCVSAWRVRQPVKLLALEVSYLRPLGIGEACQVDSDCMAGELEIQCQLDGEGEGFCACPDGLEAVDGLCLTSGLEVGEECQITQECTGTANTECLGGLCTCGNGYQQVDDYCAPSLGGTCTANTDCIINNTVCASGATGLTCQCQESYVEYDAECWENSKGYNANCTIDAQCVAALGSSGACLNGVCLCGVNFHYRDGACWPMTELGSPSTEEQCVGILAEVQNGICTCPSNFFFDEGMRDCTKVARRITDFCFSDEQCHSFGAASFCGAPGDWGLRTCECDLEQAVWDAQRSMCRLFAGIGEACQVDSDCMAGELEIQCQLDGEGEGFCACPDGLEAVDGLCLTSGLEVGEECQITQECTGTANTECLGGLCTCGNGYQQVDDYCAPSLGGTCTANTDCIINSTVCVSGATGLTCQCQESHVEYDAECWENSKGYNANCTIDAQCVAALGSSGACLNGVCLCGVNFHYRDGACWPMTGLFEKCSRSSQCFLGELTDIVVCRNSICQCDFNFPYSEELGTCKTILGKPPECHYHIIVLSPNLYKYAKFQVNPTAGSE</sequence>
<gene>
    <name evidence="1" type="ORF">MSG28_016213</name>
</gene>
<proteinExistence type="predicted"/>